<name>A0A1X1DA89_9GAMM</name>
<dbReference type="InterPro" id="IPR003738">
    <property type="entry name" value="SRAP"/>
</dbReference>
<dbReference type="NCBIfam" id="NF007413">
    <property type="entry name" value="PRK09951.1"/>
    <property type="match status" value="1"/>
</dbReference>
<dbReference type="Gene3D" id="3.90.1680.10">
    <property type="entry name" value="SOS response associated peptidase-like"/>
    <property type="match status" value="1"/>
</dbReference>
<reference evidence="9 10" key="1">
    <citation type="submission" date="2018-01" db="EMBL/GenBank/DDBJ databases">
        <title>Complete and assembled Genome of Pantoea gaviniae DSM22758T.</title>
        <authorList>
            <person name="Stevens M.J.A."/>
            <person name="Zurfluh K."/>
            <person name="Stephan R."/>
        </authorList>
    </citation>
    <scope>NUCLEOTIDE SEQUENCE [LARGE SCALE GENOMIC DNA]</scope>
    <source>
        <strain evidence="9 10">DSM 22758</strain>
    </source>
</reference>
<keyword evidence="10" id="KW-1185">Reference proteome</keyword>
<keyword evidence="6" id="KW-0238">DNA-binding</keyword>
<dbReference type="SUPFAM" id="SSF143081">
    <property type="entry name" value="BB1717-like"/>
    <property type="match status" value="1"/>
</dbReference>
<dbReference type="RefSeq" id="WP_104957658.1">
    <property type="nucleotide sequence ID" value="NZ_CP026377.1"/>
</dbReference>
<evidence type="ECO:0000256" key="3">
    <source>
        <dbReference type="ARBA" id="ARBA00022763"/>
    </source>
</evidence>
<proteinExistence type="inferred from homology"/>
<dbReference type="KEGG" id="pgz:C2E15_12525"/>
<dbReference type="GO" id="GO:0008233">
    <property type="term" value="F:peptidase activity"/>
    <property type="evidence" value="ECO:0007669"/>
    <property type="project" value="UniProtKB-KW"/>
</dbReference>
<keyword evidence="4 8" id="KW-0378">Hydrolase</keyword>
<evidence type="ECO:0000313" key="9">
    <source>
        <dbReference type="EMBL" id="AUX93819.1"/>
    </source>
</evidence>
<gene>
    <name evidence="9" type="ORF">C2E15_12525</name>
</gene>
<dbReference type="GO" id="GO:0006508">
    <property type="term" value="P:proteolysis"/>
    <property type="evidence" value="ECO:0007669"/>
    <property type="project" value="UniProtKB-KW"/>
</dbReference>
<dbReference type="PANTHER" id="PTHR13604">
    <property type="entry name" value="DC12-RELATED"/>
    <property type="match status" value="1"/>
</dbReference>
<keyword evidence="5" id="KW-0190">Covalent protein-DNA linkage</keyword>
<dbReference type="AlphaFoldDB" id="A0A1X1DA89"/>
<evidence type="ECO:0000256" key="6">
    <source>
        <dbReference type="ARBA" id="ARBA00023125"/>
    </source>
</evidence>
<dbReference type="EMBL" id="CP026377">
    <property type="protein sequence ID" value="AUX93819.1"/>
    <property type="molecule type" value="Genomic_DNA"/>
</dbReference>
<evidence type="ECO:0000256" key="1">
    <source>
        <dbReference type="ARBA" id="ARBA00008136"/>
    </source>
</evidence>
<dbReference type="GO" id="GO:0003697">
    <property type="term" value="F:single-stranded DNA binding"/>
    <property type="evidence" value="ECO:0007669"/>
    <property type="project" value="InterPro"/>
</dbReference>
<accession>A0A1X1DA89</accession>
<keyword evidence="2 8" id="KW-0645">Protease</keyword>
<protein>
    <recommendedName>
        <fullName evidence="8">Abasic site processing protein</fullName>
        <ecNumber evidence="8">3.4.-.-</ecNumber>
    </recommendedName>
</protein>
<evidence type="ECO:0000313" key="10">
    <source>
        <dbReference type="Proteomes" id="UP000238365"/>
    </source>
</evidence>
<dbReference type="GO" id="GO:0106300">
    <property type="term" value="P:protein-DNA covalent cross-linking repair"/>
    <property type="evidence" value="ECO:0007669"/>
    <property type="project" value="InterPro"/>
</dbReference>
<evidence type="ECO:0000256" key="4">
    <source>
        <dbReference type="ARBA" id="ARBA00022801"/>
    </source>
</evidence>
<dbReference type="GO" id="GO:0016829">
    <property type="term" value="F:lyase activity"/>
    <property type="evidence" value="ECO:0007669"/>
    <property type="project" value="UniProtKB-KW"/>
</dbReference>
<dbReference type="Proteomes" id="UP000238365">
    <property type="component" value="Chromosome"/>
</dbReference>
<organism evidence="9 10">
    <name type="scientific">Mixta gaviniae</name>
    <dbReference type="NCBI Taxonomy" id="665914"/>
    <lineage>
        <taxon>Bacteria</taxon>
        <taxon>Pseudomonadati</taxon>
        <taxon>Pseudomonadota</taxon>
        <taxon>Gammaproteobacteria</taxon>
        <taxon>Enterobacterales</taxon>
        <taxon>Erwiniaceae</taxon>
        <taxon>Mixta</taxon>
    </lineage>
</organism>
<evidence type="ECO:0000256" key="7">
    <source>
        <dbReference type="ARBA" id="ARBA00023239"/>
    </source>
</evidence>
<dbReference type="OrthoDB" id="6192129at2"/>
<evidence type="ECO:0000256" key="8">
    <source>
        <dbReference type="RuleBase" id="RU364100"/>
    </source>
</evidence>
<keyword evidence="7" id="KW-0456">Lyase</keyword>
<dbReference type="Pfam" id="PF02586">
    <property type="entry name" value="SRAP"/>
    <property type="match status" value="1"/>
</dbReference>
<dbReference type="EC" id="3.4.-.-" evidence="8"/>
<sequence>MCGRFTQIQSREAWLKSLEGQAERAIAWDEQPIGRYNVAPGSKVLLLNHRDDALHLDPVFWGYGPAWWHKAPLINARVETAAESKMFRPLWQHGRAVVMADGWYEWKREGDKKQPYYIYQRRHQPLFFAAIGHAPYARAQEKEGFVIVTAASDRGMVDLHDRRPLVLEAEAVGEWLDPETSPARAVALSQQAAMDPQQFSWHPVSRAVGSPHHQQAELVAPIEDPLC</sequence>
<evidence type="ECO:0000256" key="5">
    <source>
        <dbReference type="ARBA" id="ARBA00023124"/>
    </source>
</evidence>
<dbReference type="InterPro" id="IPR036590">
    <property type="entry name" value="SRAP-like"/>
</dbReference>
<comment type="similarity">
    <text evidence="1 8">Belongs to the SOS response-associated peptidase family.</text>
</comment>
<evidence type="ECO:0000256" key="2">
    <source>
        <dbReference type="ARBA" id="ARBA00022670"/>
    </source>
</evidence>
<dbReference type="PANTHER" id="PTHR13604:SF0">
    <property type="entry name" value="ABASIC SITE PROCESSING PROTEIN HMCES"/>
    <property type="match status" value="1"/>
</dbReference>
<keyword evidence="3" id="KW-0227">DNA damage</keyword>